<feature type="region of interest" description="G5" evidence="7">
    <location>
        <begin position="146"/>
        <end position="148"/>
    </location>
</feature>
<feature type="region of interest" description="G3" evidence="7">
    <location>
        <begin position="57"/>
        <end position="60"/>
    </location>
</feature>
<dbReference type="GO" id="GO:0043024">
    <property type="term" value="F:ribosomal small subunit binding"/>
    <property type="evidence" value="ECO:0007669"/>
    <property type="project" value="TreeGrafter"/>
</dbReference>
<keyword evidence="6" id="KW-0690">Ribosome biogenesis</keyword>
<evidence type="ECO:0000259" key="10">
    <source>
        <dbReference type="PROSITE" id="PS51713"/>
    </source>
</evidence>
<dbReference type="PANTHER" id="PTHR42698:SF1">
    <property type="entry name" value="GTPASE ERA, MITOCHONDRIAL"/>
    <property type="match status" value="1"/>
</dbReference>
<evidence type="ECO:0000256" key="1">
    <source>
        <dbReference type="ARBA" id="ARBA00007921"/>
    </source>
</evidence>
<feature type="region of interest" description="G1" evidence="7">
    <location>
        <begin position="10"/>
        <end position="17"/>
    </location>
</feature>
<feature type="binding site" evidence="6">
    <location>
        <begin position="57"/>
        <end position="61"/>
    </location>
    <ligand>
        <name>GTP</name>
        <dbReference type="ChEBI" id="CHEBI:37565"/>
    </ligand>
</feature>
<keyword evidence="6" id="KW-0472">Membrane</keyword>
<dbReference type="Pfam" id="PF07650">
    <property type="entry name" value="KH_2"/>
    <property type="match status" value="1"/>
</dbReference>
<dbReference type="GO" id="GO:0003924">
    <property type="term" value="F:GTPase activity"/>
    <property type="evidence" value="ECO:0007669"/>
    <property type="project" value="UniProtKB-UniRule"/>
</dbReference>
<dbReference type="InterPro" id="IPR015946">
    <property type="entry name" value="KH_dom-like_a/b"/>
</dbReference>
<dbReference type="Pfam" id="PF01926">
    <property type="entry name" value="MMR_HSR1"/>
    <property type="match status" value="1"/>
</dbReference>
<dbReference type="AlphaFoldDB" id="A0A5T1D3G4"/>
<feature type="domain" description="KH type-2" evidence="9">
    <location>
        <begin position="186"/>
        <end position="274"/>
    </location>
</feature>
<dbReference type="InterPro" id="IPR027417">
    <property type="entry name" value="P-loop_NTPase"/>
</dbReference>
<evidence type="ECO:0000256" key="8">
    <source>
        <dbReference type="RuleBase" id="RU003761"/>
    </source>
</evidence>
<dbReference type="GO" id="GO:0005829">
    <property type="term" value="C:cytosol"/>
    <property type="evidence" value="ECO:0007669"/>
    <property type="project" value="TreeGrafter"/>
</dbReference>
<keyword evidence="6" id="KW-1003">Cell membrane</keyword>
<proteinExistence type="inferred from homology"/>
<evidence type="ECO:0000256" key="2">
    <source>
        <dbReference type="ARBA" id="ARBA00020484"/>
    </source>
</evidence>
<dbReference type="Gene3D" id="3.30.300.20">
    <property type="match status" value="1"/>
</dbReference>
<comment type="similarity">
    <text evidence="1 6 7 8">Belongs to the TRAFAC class TrmE-Era-EngA-EngB-Septin-like GTPase superfamily. Era GTPase family.</text>
</comment>
<evidence type="ECO:0000256" key="6">
    <source>
        <dbReference type="HAMAP-Rule" id="MF_00367"/>
    </source>
</evidence>
<feature type="domain" description="Era-type G" evidence="10">
    <location>
        <begin position="2"/>
        <end position="167"/>
    </location>
</feature>
<dbReference type="PANTHER" id="PTHR42698">
    <property type="entry name" value="GTPASE ERA"/>
    <property type="match status" value="1"/>
</dbReference>
<comment type="subunit">
    <text evidence="6">Monomer.</text>
</comment>
<dbReference type="Gene3D" id="3.40.50.300">
    <property type="entry name" value="P-loop containing nucleotide triphosphate hydrolases"/>
    <property type="match status" value="1"/>
</dbReference>
<dbReference type="GO" id="GO:0070181">
    <property type="term" value="F:small ribosomal subunit rRNA binding"/>
    <property type="evidence" value="ECO:0007669"/>
    <property type="project" value="UniProtKB-UniRule"/>
</dbReference>
<dbReference type="SUPFAM" id="SSF54814">
    <property type="entry name" value="Prokaryotic type KH domain (KH-domain type II)"/>
    <property type="match status" value="1"/>
</dbReference>
<feature type="region of interest" description="G2" evidence="7">
    <location>
        <begin position="36"/>
        <end position="40"/>
    </location>
</feature>
<dbReference type="EMBL" id="AACJHT010000012">
    <property type="protein sequence ID" value="EAK8046720.1"/>
    <property type="molecule type" value="Genomic_DNA"/>
</dbReference>
<dbReference type="InterPro" id="IPR005662">
    <property type="entry name" value="GTPase_Era-like"/>
</dbReference>
<keyword evidence="6" id="KW-0699">rRNA-binding</keyword>
<dbReference type="InterPro" id="IPR006073">
    <property type="entry name" value="GTP-bd"/>
</dbReference>
<evidence type="ECO:0000256" key="5">
    <source>
        <dbReference type="ARBA" id="ARBA00023134"/>
    </source>
</evidence>
<dbReference type="HAMAP" id="MF_00367">
    <property type="entry name" value="GTPase_Era"/>
    <property type="match status" value="1"/>
</dbReference>
<evidence type="ECO:0000256" key="7">
    <source>
        <dbReference type="PROSITE-ProRule" id="PRU01050"/>
    </source>
</evidence>
<accession>A0A5T1D3G4</accession>
<dbReference type="CDD" id="cd22534">
    <property type="entry name" value="KH-II_Era"/>
    <property type="match status" value="1"/>
</dbReference>
<keyword evidence="4 6" id="KW-0694">RNA-binding</keyword>
<dbReference type="InterPro" id="IPR004044">
    <property type="entry name" value="KH_dom_type_2"/>
</dbReference>
<organism evidence="11">
    <name type="scientific">Campylobacter jejuni</name>
    <dbReference type="NCBI Taxonomy" id="197"/>
    <lineage>
        <taxon>Bacteria</taxon>
        <taxon>Pseudomonadati</taxon>
        <taxon>Campylobacterota</taxon>
        <taxon>Epsilonproteobacteria</taxon>
        <taxon>Campylobacterales</taxon>
        <taxon>Campylobacteraceae</taxon>
        <taxon>Campylobacter</taxon>
    </lineage>
</organism>
<dbReference type="PROSITE" id="PS51713">
    <property type="entry name" value="G_ERA"/>
    <property type="match status" value="1"/>
</dbReference>
<comment type="caution">
    <text evidence="11">The sequence shown here is derived from an EMBL/GenBank/DDBJ whole genome shotgun (WGS) entry which is preliminary data.</text>
</comment>
<dbReference type="InterPro" id="IPR030388">
    <property type="entry name" value="G_ERA_dom"/>
</dbReference>
<feature type="binding site" evidence="6">
    <location>
        <begin position="116"/>
        <end position="119"/>
    </location>
    <ligand>
        <name>GTP</name>
        <dbReference type="ChEBI" id="CHEBI:37565"/>
    </ligand>
</feature>
<dbReference type="GO" id="GO:0000028">
    <property type="term" value="P:ribosomal small subunit assembly"/>
    <property type="evidence" value="ECO:0007669"/>
    <property type="project" value="TreeGrafter"/>
</dbReference>
<keyword evidence="6" id="KW-0963">Cytoplasm</keyword>
<dbReference type="NCBIfam" id="TIGR00231">
    <property type="entry name" value="small_GTP"/>
    <property type="match status" value="1"/>
</dbReference>
<comment type="function">
    <text evidence="6">An essential GTPase that binds both GDP and GTP, with rapid nucleotide exchange. Plays a role in 16S rRNA processing and 30S ribosomal subunit biogenesis and possibly also in cell cycle regulation and energy metabolism.</text>
</comment>
<reference evidence="11" key="1">
    <citation type="submission" date="2019-04" db="EMBL/GenBank/DDBJ databases">
        <authorList>
            <person name="Ashton P.M."/>
            <person name="Dallman T."/>
            <person name="Nair S."/>
            <person name="De Pinna E."/>
            <person name="Peters T."/>
            <person name="Grant K."/>
        </authorList>
    </citation>
    <scope>NUCLEOTIDE SEQUENCE</scope>
    <source>
        <strain evidence="11">OXC2688</strain>
    </source>
</reference>
<dbReference type="InterPro" id="IPR009019">
    <property type="entry name" value="KH_sf_prok-type"/>
</dbReference>
<dbReference type="NCBIfam" id="NF000908">
    <property type="entry name" value="PRK00089.1"/>
    <property type="match status" value="1"/>
</dbReference>
<gene>
    <name evidence="6" type="primary">era</name>
    <name evidence="11" type="ORF">E7R33_07290</name>
</gene>
<protein>
    <recommendedName>
        <fullName evidence="2 6">GTPase Era</fullName>
    </recommendedName>
</protein>
<dbReference type="GO" id="GO:0005886">
    <property type="term" value="C:plasma membrane"/>
    <property type="evidence" value="ECO:0007669"/>
    <property type="project" value="UniProtKB-SubCell"/>
</dbReference>
<feature type="binding site" evidence="6">
    <location>
        <begin position="10"/>
        <end position="17"/>
    </location>
    <ligand>
        <name>GTP</name>
        <dbReference type="ChEBI" id="CHEBI:37565"/>
    </ligand>
</feature>
<feature type="region of interest" description="G4" evidence="7">
    <location>
        <begin position="116"/>
        <end position="119"/>
    </location>
</feature>
<evidence type="ECO:0000256" key="3">
    <source>
        <dbReference type="ARBA" id="ARBA00022741"/>
    </source>
</evidence>
<keyword evidence="3 6" id="KW-0547">Nucleotide-binding</keyword>
<comment type="subcellular location">
    <subcellularLocation>
        <location evidence="6">Cytoplasm</location>
    </subcellularLocation>
    <subcellularLocation>
        <location evidence="6">Cell membrane</location>
        <topology evidence="6">Peripheral membrane protein</topology>
    </subcellularLocation>
</comment>
<dbReference type="PROSITE" id="PS50823">
    <property type="entry name" value="KH_TYPE_2"/>
    <property type="match status" value="1"/>
</dbReference>
<dbReference type="InterPro" id="IPR005225">
    <property type="entry name" value="Small_GTP-bd"/>
</dbReference>
<evidence type="ECO:0000313" key="11">
    <source>
        <dbReference type="EMBL" id="EAK8046720.1"/>
    </source>
</evidence>
<evidence type="ECO:0000256" key="4">
    <source>
        <dbReference type="ARBA" id="ARBA00022884"/>
    </source>
</evidence>
<dbReference type="NCBIfam" id="TIGR00436">
    <property type="entry name" value="era"/>
    <property type="match status" value="1"/>
</dbReference>
<evidence type="ECO:0000259" key="9">
    <source>
        <dbReference type="PROSITE" id="PS50823"/>
    </source>
</evidence>
<dbReference type="SUPFAM" id="SSF52540">
    <property type="entry name" value="P-loop containing nucleoside triphosphate hydrolases"/>
    <property type="match status" value="1"/>
</dbReference>
<keyword evidence="5 6" id="KW-0342">GTP-binding</keyword>
<sequence>MKSGFVSIIGRTNAGKSTLINSLLEEKIALVSHKQNATRRKIKAIVMHEKNQIIFIDTPGLHESGATLNQLLVQSAIKSMGDCDVILFVASVFDSTKDYENFLSLNPQVPHIIALNKVDLTDNATLLKKLSEYAKFSQHFKAIIPYSSKKKSYKKGLLDEIVKYLDEHEYFYDPEFLSASSEKELYRDFILESIYENLSDELPYSSEVLIHRTKDTPNLLILEANIITDTNSHKGMLIGKEGATLKRIGKDARFKISKLAQKKVLLKLFVTVKKNWQKDEEFLKKLLNDENLSAEK</sequence>
<dbReference type="GO" id="GO:0005525">
    <property type="term" value="F:GTP binding"/>
    <property type="evidence" value="ECO:0007669"/>
    <property type="project" value="UniProtKB-UniRule"/>
</dbReference>
<name>A0A5T1D3G4_CAMJU</name>
<dbReference type="RefSeq" id="WP_002932489.1">
    <property type="nucleotide sequence ID" value="NZ_CAMRHJ010000008.1"/>
</dbReference>
<dbReference type="CDD" id="cd04163">
    <property type="entry name" value="Era"/>
    <property type="match status" value="1"/>
</dbReference>